<feature type="compositionally biased region" description="Polar residues" evidence="2">
    <location>
        <begin position="1058"/>
        <end position="1069"/>
    </location>
</feature>
<evidence type="ECO:0000256" key="2">
    <source>
        <dbReference type="SAM" id="MobiDB-lite"/>
    </source>
</evidence>
<proteinExistence type="predicted"/>
<feature type="region of interest" description="Disordered" evidence="2">
    <location>
        <begin position="1375"/>
        <end position="1412"/>
    </location>
</feature>
<feature type="region of interest" description="Disordered" evidence="2">
    <location>
        <begin position="1477"/>
        <end position="1548"/>
    </location>
</feature>
<feature type="compositionally biased region" description="Low complexity" evidence="2">
    <location>
        <begin position="60"/>
        <end position="81"/>
    </location>
</feature>
<feature type="compositionally biased region" description="Polar residues" evidence="2">
    <location>
        <begin position="637"/>
        <end position="653"/>
    </location>
</feature>
<feature type="compositionally biased region" description="Basic and acidic residues" evidence="2">
    <location>
        <begin position="1128"/>
        <end position="1148"/>
    </location>
</feature>
<keyword evidence="1" id="KW-0175">Coiled coil</keyword>
<accession>A0A316VW36</accession>
<feature type="compositionally biased region" description="Basic residues" evidence="2">
    <location>
        <begin position="250"/>
        <end position="259"/>
    </location>
</feature>
<feature type="compositionally biased region" description="Basic and acidic residues" evidence="2">
    <location>
        <begin position="404"/>
        <end position="416"/>
    </location>
</feature>
<feature type="compositionally biased region" description="Basic residues" evidence="2">
    <location>
        <begin position="1329"/>
        <end position="1338"/>
    </location>
</feature>
<feature type="region of interest" description="Disordered" evidence="2">
    <location>
        <begin position="1300"/>
        <end position="1342"/>
    </location>
</feature>
<sequence>MMYTPPASAPAAVELVVGSPVASSSVQAKERDQRIQSARKKLKSYRAKQAAVEKKRVSLLTESVAPSESSSSLSRLSVTERPNSMLGKRLSSGSSTALASSSSPRASAQPTVPPSTSHTRSTSRAGHVRGHSRNGSISISAVSPSPASLLFSTALPPSPAPSNATVAPQSAPARSANTTFVASTPHTHTRGHSRSGSRARSGYRPASLLFAGSTSGTQQTLPLTVGEWRDVDEKPRQPEASISAETSLTHGRRPSRHSRQTSVSTRRESMEIMGGLGIGTFGVADSALNSVGASPRRHSRQMSSNRHSGILSASLLFGGASADSAQRAGRTSGIHKNDFDWRKLGATQEAAPQDDSSDRLTALEKLEGRSRSTSPATSREQTTGDNAYNDRQSRPSSVQLPSFDDVHGTDAMDKRKSVSLLEANEASTSSEEPSASAARSSLTSHLAPSTLTDGTPGARPSSIRINTDAAPLVEGLGTLMEEEEEEEESAASSPVRERGSLDIGSEEAEKKRRDRAEEQETVKRNRRASLNPNPFKLKSRPASLYVGTLKSSVNNGGIVASNSLPQLAAISGEEEEEEQDISVDERPSSSTPRASSTQAPQDWSVDSAQRKLATARADVTQRQQAAVATTEVKRSWRSSMPSTAALNMNATSSPAVPAPAPAPRQGMRTLRLGSISNEHKGQSDSLSSIASNNTTASSVSMSVASGAVPIGRRQSLVLAAAQDLGQGLPSVLRESNGPSPGAGRRSSIHYKSSTPTPASAPAAVGSASGSLPSPPASERPNPPATAAPTGASSFKQVQFDELKAAHQREHGLLEASRRQVERLTHELAVEKERSAREYAELESWSAEEKRTLGARIEHLEQAAAASANSALTRETELLGRIESVETELKTHAERLEDAEAERDMLQEDIDGWRTRCGDLEKSVRTERMAADEERRANATAKLRIQMLTQKLQEAGIEVPKAQADETFEDGLPADLASVLRSPALGSVSPVVQQNGYFSPHPGAEPSAPPPQAIKLLKEMRQQIFNLAGTLEHERTEHVSAKTELDALREENARLRGESTLNTTVSSGETESAGHSPAGSPPRRFSATQKSTTASKTKRHVFAYDSSMGSTSMGSGSVAAGTASTVPSEYEHGDNEDHFKEDHGNEDLLHGLGSLQTLTEIEEEEQQSDAARTPLARPQSVGEAPDLEAGGTYDAEESSSLPDLEHSTPIRKTLDKTVPVLTVDGQPLTPTASHSSCSSTESSHGPASPRNSYEEQVDEALDEDYDESDADDEEEEAMKRARSAKPEFIREWSFEMAMSSIAAKRQQRATSRGKTPKSAPAVVETTTKSRPSRPRRRRQQSSDDFFGLLALDSTDPLPALPTPDEALEMPPFYVEQSSRDSYAGSKRRSVESYDHSPRVSMRVSSGGMPAQQRPPVAKSAYAHAHTAETIDAAAAAGGMLSRMSLGGLTSAFSGLGGYLLSGQSGAVQAAAAATKACAGSGSVTPGADPSVHHSYSEESGLDSPQSSFSWTATRRVEDGGEPHHNDGLSSDPWAQHHLAQMRQQQQRAW</sequence>
<feature type="compositionally biased region" description="Pro residues" evidence="2">
    <location>
        <begin position="772"/>
        <end position="785"/>
    </location>
</feature>
<feature type="compositionally biased region" description="Low complexity" evidence="2">
    <location>
        <begin position="91"/>
        <end position="123"/>
    </location>
</feature>
<dbReference type="GeneID" id="37032191"/>
<feature type="compositionally biased region" description="Polar residues" evidence="2">
    <location>
        <begin position="1501"/>
        <end position="1511"/>
    </location>
</feature>
<feature type="compositionally biased region" description="Acidic residues" evidence="2">
    <location>
        <begin position="1254"/>
        <end position="1275"/>
    </location>
</feature>
<feature type="compositionally biased region" description="Acidic residues" evidence="2">
    <location>
        <begin position="480"/>
        <end position="489"/>
    </location>
</feature>
<feature type="compositionally biased region" description="Low complexity" evidence="2">
    <location>
        <begin position="685"/>
        <end position="702"/>
    </location>
</feature>
<dbReference type="InParanoid" id="A0A316VW36"/>
<evidence type="ECO:0000256" key="1">
    <source>
        <dbReference type="SAM" id="Coils"/>
    </source>
</evidence>
<keyword evidence="4" id="KW-1185">Reference proteome</keyword>
<feature type="compositionally biased region" description="Low complexity" evidence="2">
    <location>
        <begin position="752"/>
        <end position="771"/>
    </location>
</feature>
<feature type="compositionally biased region" description="Low complexity" evidence="2">
    <location>
        <begin position="1105"/>
        <end position="1125"/>
    </location>
</feature>
<feature type="compositionally biased region" description="Basic and acidic residues" evidence="2">
    <location>
        <begin position="507"/>
        <end position="523"/>
    </location>
</feature>
<dbReference type="STRING" id="1522189.A0A316VW36"/>
<feature type="compositionally biased region" description="Acidic residues" evidence="2">
    <location>
        <begin position="572"/>
        <end position="582"/>
    </location>
</feature>
<dbReference type="EMBL" id="KZ819452">
    <property type="protein sequence ID" value="PWN39655.1"/>
    <property type="molecule type" value="Genomic_DNA"/>
</dbReference>
<feature type="compositionally biased region" description="Basic and acidic residues" evidence="2">
    <location>
        <begin position="1387"/>
        <end position="1396"/>
    </location>
</feature>
<evidence type="ECO:0000313" key="3">
    <source>
        <dbReference type="EMBL" id="PWN39655.1"/>
    </source>
</evidence>
<feature type="compositionally biased region" description="Low complexity" evidence="2">
    <location>
        <begin position="1232"/>
        <end position="1242"/>
    </location>
</feature>
<feature type="coiled-coil region" evidence="1">
    <location>
        <begin position="881"/>
        <end position="950"/>
    </location>
</feature>
<name>A0A316VW36_9BASI</name>
<feature type="compositionally biased region" description="Basic and acidic residues" evidence="2">
    <location>
        <begin position="1202"/>
        <end position="1214"/>
    </location>
</feature>
<feature type="region of interest" description="Disordered" evidence="2">
    <location>
        <begin position="728"/>
        <end position="795"/>
    </location>
</feature>
<feature type="compositionally biased region" description="Basic residues" evidence="2">
    <location>
        <begin position="37"/>
        <end position="46"/>
    </location>
</feature>
<feature type="compositionally biased region" description="Basic and acidic residues" evidence="2">
    <location>
        <begin position="227"/>
        <end position="237"/>
    </location>
</feature>
<dbReference type="RefSeq" id="XP_025366815.1">
    <property type="nucleotide sequence ID" value="XM_025510321.1"/>
</dbReference>
<feature type="region of interest" description="Disordered" evidence="2">
    <location>
        <begin position="1049"/>
        <end position="1285"/>
    </location>
</feature>
<evidence type="ECO:0000313" key="4">
    <source>
        <dbReference type="Proteomes" id="UP000245783"/>
    </source>
</evidence>
<dbReference type="OrthoDB" id="2528184at2759"/>
<feature type="compositionally biased region" description="Polar residues" evidence="2">
    <location>
        <begin position="175"/>
        <end position="185"/>
    </location>
</feature>
<feature type="compositionally biased region" description="Low complexity" evidence="2">
    <location>
        <begin position="419"/>
        <end position="442"/>
    </location>
</feature>
<feature type="compositionally biased region" description="Low complexity" evidence="2">
    <location>
        <begin position="1534"/>
        <end position="1548"/>
    </location>
</feature>
<feature type="compositionally biased region" description="Polar residues" evidence="2">
    <location>
        <begin position="371"/>
        <end position="400"/>
    </location>
</feature>
<feature type="compositionally biased region" description="Polar residues" evidence="2">
    <location>
        <begin position="212"/>
        <end position="222"/>
    </location>
</feature>
<feature type="compositionally biased region" description="Low complexity" evidence="2">
    <location>
        <begin position="1085"/>
        <end position="1094"/>
    </location>
</feature>
<protein>
    <submittedName>
        <fullName evidence="3">Uncharacterized protein</fullName>
    </submittedName>
</protein>
<feature type="region of interest" description="Disordered" evidence="2">
    <location>
        <begin position="569"/>
        <end position="702"/>
    </location>
</feature>
<gene>
    <name evidence="3" type="ORF">IE81DRAFT_13748</name>
</gene>
<dbReference type="Proteomes" id="UP000245783">
    <property type="component" value="Unassembled WGS sequence"/>
</dbReference>
<feature type="region of interest" description="Disordered" evidence="2">
    <location>
        <begin position="20"/>
        <end position="268"/>
    </location>
</feature>
<feature type="compositionally biased region" description="Low complexity" evidence="2">
    <location>
        <begin position="136"/>
        <end position="152"/>
    </location>
</feature>
<feature type="compositionally biased region" description="Basic and acidic residues" evidence="2">
    <location>
        <begin position="1513"/>
        <end position="1525"/>
    </location>
</feature>
<feature type="compositionally biased region" description="Low complexity" evidence="2">
    <location>
        <begin position="198"/>
        <end position="207"/>
    </location>
</feature>
<feature type="compositionally biased region" description="Polar residues" evidence="2">
    <location>
        <begin position="443"/>
        <end position="453"/>
    </location>
</feature>
<feature type="compositionally biased region" description="Low complexity" evidence="2">
    <location>
        <begin position="588"/>
        <end position="599"/>
    </location>
</feature>
<reference evidence="3 4" key="1">
    <citation type="journal article" date="2018" name="Mol. Biol. Evol.">
        <title>Broad Genomic Sampling Reveals a Smut Pathogenic Ancestry of the Fungal Clade Ustilaginomycotina.</title>
        <authorList>
            <person name="Kijpornyongpan T."/>
            <person name="Mondo S.J."/>
            <person name="Barry K."/>
            <person name="Sandor L."/>
            <person name="Lee J."/>
            <person name="Lipzen A."/>
            <person name="Pangilinan J."/>
            <person name="LaButti K."/>
            <person name="Hainaut M."/>
            <person name="Henrissat B."/>
            <person name="Grigoriev I.V."/>
            <person name="Spatafora J.W."/>
            <person name="Aime M.C."/>
        </authorList>
    </citation>
    <scope>NUCLEOTIDE SEQUENCE [LARGE SCALE GENOMIC DNA]</scope>
    <source>
        <strain evidence="3 4">MCA 4658</strain>
    </source>
</reference>
<feature type="region of interest" description="Disordered" evidence="2">
    <location>
        <begin position="365"/>
        <end position="542"/>
    </location>
</feature>
<feature type="compositionally biased region" description="Basic residues" evidence="2">
    <location>
        <begin position="187"/>
        <end position="197"/>
    </location>
</feature>
<organism evidence="3 4">
    <name type="scientific">Ceraceosorus guamensis</name>
    <dbReference type="NCBI Taxonomy" id="1522189"/>
    <lineage>
        <taxon>Eukaryota</taxon>
        <taxon>Fungi</taxon>
        <taxon>Dikarya</taxon>
        <taxon>Basidiomycota</taxon>
        <taxon>Ustilaginomycotina</taxon>
        <taxon>Exobasidiomycetes</taxon>
        <taxon>Ceraceosorales</taxon>
        <taxon>Ceraceosoraceae</taxon>
        <taxon>Ceraceosorus</taxon>
    </lineage>
</organism>